<evidence type="ECO:0000313" key="1">
    <source>
        <dbReference type="EMBL" id="CAL1391714.1"/>
    </source>
</evidence>
<organism evidence="1 2">
    <name type="scientific">Linum trigynum</name>
    <dbReference type="NCBI Taxonomy" id="586398"/>
    <lineage>
        <taxon>Eukaryota</taxon>
        <taxon>Viridiplantae</taxon>
        <taxon>Streptophyta</taxon>
        <taxon>Embryophyta</taxon>
        <taxon>Tracheophyta</taxon>
        <taxon>Spermatophyta</taxon>
        <taxon>Magnoliopsida</taxon>
        <taxon>eudicotyledons</taxon>
        <taxon>Gunneridae</taxon>
        <taxon>Pentapetalae</taxon>
        <taxon>rosids</taxon>
        <taxon>fabids</taxon>
        <taxon>Malpighiales</taxon>
        <taxon>Linaceae</taxon>
        <taxon>Linum</taxon>
    </lineage>
</organism>
<name>A0AAV2F0Q7_9ROSI</name>
<dbReference type="AlphaFoldDB" id="A0AAV2F0Q7"/>
<gene>
    <name evidence="1" type="ORF">LTRI10_LOCUS32410</name>
</gene>
<sequence>MDTVGKFHLENCGHKTLVVVEVGVPRFQRRRWKVSSPDLQLQDVGRGCRCFPRQVRRATIDRKGRR</sequence>
<accession>A0AAV2F0Q7</accession>
<proteinExistence type="predicted"/>
<keyword evidence="2" id="KW-1185">Reference proteome</keyword>
<dbReference type="EMBL" id="OZ034819">
    <property type="protein sequence ID" value="CAL1391714.1"/>
    <property type="molecule type" value="Genomic_DNA"/>
</dbReference>
<evidence type="ECO:0000313" key="2">
    <source>
        <dbReference type="Proteomes" id="UP001497516"/>
    </source>
</evidence>
<protein>
    <submittedName>
        <fullName evidence="1">Uncharacterized protein</fullName>
    </submittedName>
</protein>
<dbReference type="Proteomes" id="UP001497516">
    <property type="component" value="Chromosome 6"/>
</dbReference>
<reference evidence="1 2" key="1">
    <citation type="submission" date="2024-04" db="EMBL/GenBank/DDBJ databases">
        <authorList>
            <person name="Fracassetti M."/>
        </authorList>
    </citation>
    <scope>NUCLEOTIDE SEQUENCE [LARGE SCALE GENOMIC DNA]</scope>
</reference>